<organism evidence="1">
    <name type="scientific">hydrothermal vent metagenome</name>
    <dbReference type="NCBI Taxonomy" id="652676"/>
    <lineage>
        <taxon>unclassified sequences</taxon>
        <taxon>metagenomes</taxon>
        <taxon>ecological metagenomes</taxon>
    </lineage>
</organism>
<reference evidence="1" key="1">
    <citation type="submission" date="2018-06" db="EMBL/GenBank/DDBJ databases">
        <authorList>
            <person name="Zhirakovskaya E."/>
        </authorList>
    </citation>
    <scope>NUCLEOTIDE SEQUENCE</scope>
</reference>
<proteinExistence type="predicted"/>
<name>A0A3B0VRZ1_9ZZZZ</name>
<gene>
    <name evidence="1" type="ORF">MNBD_CHLOROFLEXI01-2203</name>
</gene>
<sequence length="105" mass="12020">MKIIMDRGLCNANLEFCQRCSAALIGHPEGYDRPCILEVLDDGKPLLTIEMRTDGRVLEIELSEEERELASVEGWEVLVDFDPTLFRTGAMERWRKIGRLSAQHD</sequence>
<dbReference type="EMBL" id="UOEU01000980">
    <property type="protein sequence ID" value="VAW42903.1"/>
    <property type="molecule type" value="Genomic_DNA"/>
</dbReference>
<protein>
    <submittedName>
        <fullName evidence="1">Uncharacterized protein</fullName>
    </submittedName>
</protein>
<accession>A0A3B0VRZ1</accession>
<dbReference type="AlphaFoldDB" id="A0A3B0VRZ1"/>
<evidence type="ECO:0000313" key="1">
    <source>
        <dbReference type="EMBL" id="VAW42903.1"/>
    </source>
</evidence>